<sequence length="221" mass="23429">MAAGCAASPESGSDESAATTNSEKDPAATSSNGESAAATPEDTVFTQTMVTVKEDGTLDIKTRPITLAEEIAEREIREAQAAGIPMQKTFSVDPGCAGSSEWLYDGNNLTGNRVCISHPWCLSETVDLTTVPRSTLSCGGQVYTTYWAGGVAGCYLDRTPLSVPVNTNQVRSIWTGSGTYYGTYLIKDDGTTSGSYPNQNWQYPTINVSGRSVRTYGMAAC</sequence>
<proteinExistence type="predicted"/>
<dbReference type="EMBL" id="CP012333">
    <property type="protein sequence ID" value="AKV00961.1"/>
    <property type="molecule type" value="Genomic_DNA"/>
</dbReference>
<feature type="region of interest" description="Disordered" evidence="1">
    <location>
        <begin position="1"/>
        <end position="44"/>
    </location>
</feature>
<evidence type="ECO:0000313" key="2">
    <source>
        <dbReference type="EMBL" id="AKV00961.1"/>
    </source>
</evidence>
<keyword evidence="3" id="KW-1185">Reference proteome</keyword>
<organism evidence="2 3">
    <name type="scientific">Labilithrix luteola</name>
    <dbReference type="NCBI Taxonomy" id="1391654"/>
    <lineage>
        <taxon>Bacteria</taxon>
        <taxon>Pseudomonadati</taxon>
        <taxon>Myxococcota</taxon>
        <taxon>Polyangia</taxon>
        <taxon>Polyangiales</taxon>
        <taxon>Labilitrichaceae</taxon>
        <taxon>Labilithrix</taxon>
    </lineage>
</organism>
<dbReference type="Proteomes" id="UP000064967">
    <property type="component" value="Chromosome"/>
</dbReference>
<accession>A0A0K1Q549</accession>
<feature type="compositionally biased region" description="Polar residues" evidence="1">
    <location>
        <begin position="10"/>
        <end position="21"/>
    </location>
</feature>
<gene>
    <name evidence="2" type="ORF">AKJ09_07624</name>
</gene>
<dbReference type="KEGG" id="llu:AKJ09_07624"/>
<reference evidence="2 3" key="1">
    <citation type="submission" date="2015-08" db="EMBL/GenBank/DDBJ databases">
        <authorList>
            <person name="Babu N.S."/>
            <person name="Beckwith C.J."/>
            <person name="Beseler K.G."/>
            <person name="Brison A."/>
            <person name="Carone J.V."/>
            <person name="Caskin T.P."/>
            <person name="Diamond M."/>
            <person name="Durham M.E."/>
            <person name="Foxe J.M."/>
            <person name="Go M."/>
            <person name="Henderson B.A."/>
            <person name="Jones I.B."/>
            <person name="McGettigan J.A."/>
            <person name="Micheletti S.J."/>
            <person name="Nasrallah M.E."/>
            <person name="Ortiz D."/>
            <person name="Piller C.R."/>
            <person name="Privatt S.R."/>
            <person name="Schneider S.L."/>
            <person name="Sharp S."/>
            <person name="Smith T.C."/>
            <person name="Stanton J.D."/>
            <person name="Ullery H.E."/>
            <person name="Wilson R.J."/>
            <person name="Serrano M.G."/>
            <person name="Buck G."/>
            <person name="Lee V."/>
            <person name="Wang Y."/>
            <person name="Carvalho R."/>
            <person name="Voegtly L."/>
            <person name="Shi R."/>
            <person name="Duckworth R."/>
            <person name="Johnson A."/>
            <person name="Loviza R."/>
            <person name="Walstead R."/>
            <person name="Shah Z."/>
            <person name="Kiflezghi M."/>
            <person name="Wade K."/>
            <person name="Ball S.L."/>
            <person name="Bradley K.W."/>
            <person name="Asai D.J."/>
            <person name="Bowman C.A."/>
            <person name="Russell D.A."/>
            <person name="Pope W.H."/>
            <person name="Jacobs-Sera D."/>
            <person name="Hendrix R.W."/>
            <person name="Hatfull G.F."/>
        </authorList>
    </citation>
    <scope>NUCLEOTIDE SEQUENCE [LARGE SCALE GENOMIC DNA]</scope>
    <source>
        <strain evidence="2 3">DSM 27648</strain>
    </source>
</reference>
<evidence type="ECO:0000313" key="3">
    <source>
        <dbReference type="Proteomes" id="UP000064967"/>
    </source>
</evidence>
<evidence type="ECO:0000256" key="1">
    <source>
        <dbReference type="SAM" id="MobiDB-lite"/>
    </source>
</evidence>
<name>A0A0K1Q549_9BACT</name>
<protein>
    <submittedName>
        <fullName evidence="2">Uncharacterized protein</fullName>
    </submittedName>
</protein>
<dbReference type="AlphaFoldDB" id="A0A0K1Q549"/>